<evidence type="ECO:0000256" key="1">
    <source>
        <dbReference type="SAM" id="MobiDB-lite"/>
    </source>
</evidence>
<evidence type="ECO:0000313" key="3">
    <source>
        <dbReference type="Proteomes" id="UP000807342"/>
    </source>
</evidence>
<feature type="region of interest" description="Disordered" evidence="1">
    <location>
        <begin position="239"/>
        <end position="263"/>
    </location>
</feature>
<name>A0A9P5XAI4_9AGAR</name>
<sequence>MLARNAFRRAYTPTSKSVLHSGAKLNCSSTAAAVMTSSVKLSIPSDARDQALGHGLGYYGNDMAENRNLALGLRSSRPPGSVSLGSTPKPDPKEDVELSDAEWEIRTGRALFVLQETLPEFFKVGLVTKVDKLTGAPVITKSSSVLPISLGPGANPMDVIHSNGHEGAGHPSESDVEPIYSPKVKLEYTPPTALPTPFPRTLHIEGLPLYLASASFMRHTMNALYTDLVVTMLKISLDTPPRAAPKKDESGGSGLREGPQKKRSLREKGLLMRFMVTGNSRVSGSAGEWEVESIYMFSPVSGLIHKQIINSIHPAPHQAVYDSLSKVFGFGWSSGGGDVGKGPAPGTMCNGHSK</sequence>
<proteinExistence type="predicted"/>
<reference evidence="2" key="1">
    <citation type="submission" date="2020-11" db="EMBL/GenBank/DDBJ databases">
        <authorList>
            <consortium name="DOE Joint Genome Institute"/>
            <person name="Ahrendt S."/>
            <person name="Riley R."/>
            <person name="Andreopoulos W."/>
            <person name="Labutti K."/>
            <person name="Pangilinan J."/>
            <person name="Ruiz-Duenas F.J."/>
            <person name="Barrasa J.M."/>
            <person name="Sanchez-Garcia M."/>
            <person name="Camarero S."/>
            <person name="Miyauchi S."/>
            <person name="Serrano A."/>
            <person name="Linde D."/>
            <person name="Babiker R."/>
            <person name="Drula E."/>
            <person name="Ayuso-Fernandez I."/>
            <person name="Pacheco R."/>
            <person name="Padilla G."/>
            <person name="Ferreira P."/>
            <person name="Barriuso J."/>
            <person name="Kellner H."/>
            <person name="Castanera R."/>
            <person name="Alfaro M."/>
            <person name="Ramirez L."/>
            <person name="Pisabarro A.G."/>
            <person name="Kuo A."/>
            <person name="Tritt A."/>
            <person name="Lipzen A."/>
            <person name="He G."/>
            <person name="Yan M."/>
            <person name="Ng V."/>
            <person name="Cullen D."/>
            <person name="Martin F."/>
            <person name="Rosso M.-N."/>
            <person name="Henrissat B."/>
            <person name="Hibbett D."/>
            <person name="Martinez A.T."/>
            <person name="Grigoriev I.V."/>
        </authorList>
    </citation>
    <scope>NUCLEOTIDE SEQUENCE</scope>
    <source>
        <strain evidence="2">MF-IS2</strain>
    </source>
</reference>
<accession>A0A9P5XAI4</accession>
<organism evidence="2 3">
    <name type="scientific">Macrolepiota fuliginosa MF-IS2</name>
    <dbReference type="NCBI Taxonomy" id="1400762"/>
    <lineage>
        <taxon>Eukaryota</taxon>
        <taxon>Fungi</taxon>
        <taxon>Dikarya</taxon>
        <taxon>Basidiomycota</taxon>
        <taxon>Agaricomycotina</taxon>
        <taxon>Agaricomycetes</taxon>
        <taxon>Agaricomycetidae</taxon>
        <taxon>Agaricales</taxon>
        <taxon>Agaricineae</taxon>
        <taxon>Agaricaceae</taxon>
        <taxon>Macrolepiota</taxon>
    </lineage>
</organism>
<evidence type="ECO:0000313" key="2">
    <source>
        <dbReference type="EMBL" id="KAF9447463.1"/>
    </source>
</evidence>
<keyword evidence="3" id="KW-1185">Reference proteome</keyword>
<dbReference type="EMBL" id="MU151198">
    <property type="protein sequence ID" value="KAF9447463.1"/>
    <property type="molecule type" value="Genomic_DNA"/>
</dbReference>
<dbReference type="AlphaFoldDB" id="A0A9P5XAI4"/>
<gene>
    <name evidence="2" type="ORF">P691DRAFT_706734</name>
</gene>
<feature type="region of interest" description="Disordered" evidence="1">
    <location>
        <begin position="73"/>
        <end position="95"/>
    </location>
</feature>
<dbReference type="Proteomes" id="UP000807342">
    <property type="component" value="Unassembled WGS sequence"/>
</dbReference>
<dbReference type="OrthoDB" id="1099063at2759"/>
<comment type="caution">
    <text evidence="2">The sequence shown here is derived from an EMBL/GenBank/DDBJ whole genome shotgun (WGS) entry which is preliminary data.</text>
</comment>
<protein>
    <submittedName>
        <fullName evidence="2">Uncharacterized protein</fullName>
    </submittedName>
</protein>